<evidence type="ECO:0000256" key="1">
    <source>
        <dbReference type="ARBA" id="ARBA00004141"/>
    </source>
</evidence>
<dbReference type="InterPro" id="IPR001734">
    <property type="entry name" value="Na/solute_symporter"/>
</dbReference>
<comment type="similarity">
    <text evidence="2">Belongs to the sodium:solute symporter (SSF) (TC 2.A.21) family.</text>
</comment>
<keyword evidence="3" id="KW-0813">Transport</keyword>
<dbReference type="InterPro" id="IPR050277">
    <property type="entry name" value="Sodium:Solute_Symporter"/>
</dbReference>
<accession>A0A8D4UW12</accession>
<keyword evidence="9" id="KW-1185">Reference proteome</keyword>
<feature type="transmembrane region" description="Helical" evidence="7">
    <location>
        <begin position="235"/>
        <end position="254"/>
    </location>
</feature>
<feature type="transmembrane region" description="Helical" evidence="7">
    <location>
        <begin position="130"/>
        <end position="155"/>
    </location>
</feature>
<evidence type="ECO:0000313" key="9">
    <source>
        <dbReference type="Proteomes" id="UP000320585"/>
    </source>
</evidence>
<feature type="transmembrane region" description="Helical" evidence="7">
    <location>
        <begin position="55"/>
        <end position="74"/>
    </location>
</feature>
<feature type="transmembrane region" description="Helical" evidence="7">
    <location>
        <begin position="260"/>
        <end position="278"/>
    </location>
</feature>
<evidence type="ECO:0000256" key="3">
    <source>
        <dbReference type="ARBA" id="ARBA00022448"/>
    </source>
</evidence>
<evidence type="ECO:0000256" key="4">
    <source>
        <dbReference type="ARBA" id="ARBA00022692"/>
    </source>
</evidence>
<dbReference type="EMBL" id="AP019697">
    <property type="protein sequence ID" value="BBK26041.1"/>
    <property type="molecule type" value="Genomic_DNA"/>
</dbReference>
<evidence type="ECO:0000256" key="2">
    <source>
        <dbReference type="ARBA" id="ARBA00006434"/>
    </source>
</evidence>
<evidence type="ECO:0000313" key="8">
    <source>
        <dbReference type="EMBL" id="BBK26041.1"/>
    </source>
</evidence>
<dbReference type="KEGG" id="dho:Dia5BBH33_19760"/>
<keyword evidence="4 7" id="KW-0812">Transmembrane</keyword>
<reference evidence="9" key="1">
    <citation type="submission" date="2019-05" db="EMBL/GenBank/DDBJ databases">
        <title>Complete genome sequencing of Dialister sp. strain 5BBH33.</title>
        <authorList>
            <person name="Sakamoto M."/>
            <person name="Murakami T."/>
            <person name="Mori H."/>
        </authorList>
    </citation>
    <scope>NUCLEOTIDE SEQUENCE [LARGE SCALE GENOMIC DNA]</scope>
    <source>
        <strain evidence="9">5BBH33</strain>
    </source>
</reference>
<gene>
    <name evidence="8" type="ORF">Dia5BBH33_19760</name>
</gene>
<evidence type="ECO:0000256" key="6">
    <source>
        <dbReference type="ARBA" id="ARBA00023136"/>
    </source>
</evidence>
<dbReference type="InterPro" id="IPR038377">
    <property type="entry name" value="Na/Glc_symporter_sf"/>
</dbReference>
<dbReference type="Gene3D" id="1.20.1730.10">
    <property type="entry name" value="Sodium/glucose cotransporter"/>
    <property type="match status" value="1"/>
</dbReference>
<comment type="subcellular location">
    <subcellularLocation>
        <location evidence="1">Membrane</location>
        <topology evidence="1">Multi-pass membrane protein</topology>
    </subcellularLocation>
</comment>
<dbReference type="AlphaFoldDB" id="A0A8D4UW12"/>
<proteinExistence type="inferred from homology"/>
<keyword evidence="6 7" id="KW-0472">Membrane</keyword>
<feature type="transmembrane region" description="Helical" evidence="7">
    <location>
        <begin position="86"/>
        <end position="110"/>
    </location>
</feature>
<dbReference type="PANTHER" id="PTHR48086:SF7">
    <property type="entry name" value="SODIUM-SOLUTE SYMPORTER-RELATED"/>
    <property type="match status" value="1"/>
</dbReference>
<dbReference type="Proteomes" id="UP000320585">
    <property type="component" value="Chromosome"/>
</dbReference>
<name>A0A8D4UW12_9FIRM</name>
<keyword evidence="5 7" id="KW-1133">Transmembrane helix</keyword>
<dbReference type="GO" id="GO:0005886">
    <property type="term" value="C:plasma membrane"/>
    <property type="evidence" value="ECO:0007669"/>
    <property type="project" value="TreeGrafter"/>
</dbReference>
<evidence type="ECO:0008006" key="10">
    <source>
        <dbReference type="Google" id="ProtNLM"/>
    </source>
</evidence>
<dbReference type="GO" id="GO:0022857">
    <property type="term" value="F:transmembrane transporter activity"/>
    <property type="evidence" value="ECO:0007669"/>
    <property type="project" value="InterPro"/>
</dbReference>
<dbReference type="PROSITE" id="PS50283">
    <property type="entry name" value="NA_SOLUT_SYMP_3"/>
    <property type="match status" value="1"/>
</dbReference>
<evidence type="ECO:0000256" key="7">
    <source>
        <dbReference type="SAM" id="Phobius"/>
    </source>
</evidence>
<protein>
    <recommendedName>
        <fullName evidence="10">Transporter</fullName>
    </recommendedName>
</protein>
<feature type="transmembrane region" description="Helical" evidence="7">
    <location>
        <begin position="203"/>
        <end position="228"/>
    </location>
</feature>
<organism evidence="8 9">
    <name type="scientific">Dialister hominis</name>
    <dbReference type="NCBI Taxonomy" id="2582419"/>
    <lineage>
        <taxon>Bacteria</taxon>
        <taxon>Bacillati</taxon>
        <taxon>Bacillota</taxon>
        <taxon>Negativicutes</taxon>
        <taxon>Veillonellales</taxon>
        <taxon>Veillonellaceae</taxon>
        <taxon>Dialister</taxon>
    </lineage>
</organism>
<evidence type="ECO:0000256" key="5">
    <source>
        <dbReference type="ARBA" id="ARBA00022989"/>
    </source>
</evidence>
<sequence>MKSAAIGGILKMAVIWLSLFVCGFEAYEVLASSSVAIPPSHLDLFGRGFEVSMSNLFSMIVGVLCTQTYIQCIFSADTPITAAAGCITAALIVIPVGLPSVAVGMYMSAFDPNVVPVLTLPTYFTNHASFLVGGLAMGGIVLSLISSIGGLSLGIGTMLVTDILMPILHLQDDKALLRLTKISVLSVMAAACVIAAMNRGTQVLFWNYLSMGLRGGGIFLPLTLSVFFPGHLKRGWAVLSMAGSTVAAILAVVLHLPIDSLFAGLIVSVLLILPGLRLKRVDGE</sequence>
<dbReference type="PANTHER" id="PTHR48086">
    <property type="entry name" value="SODIUM/PROLINE SYMPORTER-RELATED"/>
    <property type="match status" value="1"/>
</dbReference>
<feature type="transmembrane region" description="Helical" evidence="7">
    <location>
        <begin position="176"/>
        <end position="197"/>
    </location>
</feature>